<reference evidence="3" key="3">
    <citation type="submission" date="2010-09" db="EMBL/GenBank/DDBJ databases">
        <title>Annotation of Gaeumannomyces graminis var. tritici R3-111a-1.</title>
        <authorList>
            <consortium name="The Broad Institute Genome Sequencing Platform"/>
            <person name="Ma L.-J."/>
            <person name="Dead R."/>
            <person name="Young S.K."/>
            <person name="Zeng Q."/>
            <person name="Gargeya S."/>
            <person name="Fitzgerald M."/>
            <person name="Haas B."/>
            <person name="Abouelleil A."/>
            <person name="Alvarado L."/>
            <person name="Arachchi H.M."/>
            <person name="Berlin A."/>
            <person name="Brown A."/>
            <person name="Chapman S.B."/>
            <person name="Chen Z."/>
            <person name="Dunbar C."/>
            <person name="Freedman E."/>
            <person name="Gearin G."/>
            <person name="Gellesch M."/>
            <person name="Goldberg J."/>
            <person name="Griggs A."/>
            <person name="Gujja S."/>
            <person name="Heiman D."/>
            <person name="Howarth C."/>
            <person name="Larson L."/>
            <person name="Lui A."/>
            <person name="MacDonald P.J.P."/>
            <person name="Mehta T."/>
            <person name="Montmayeur A."/>
            <person name="Murphy C."/>
            <person name="Neiman D."/>
            <person name="Pearson M."/>
            <person name="Priest M."/>
            <person name="Roberts A."/>
            <person name="Saif S."/>
            <person name="Shea T."/>
            <person name="Shenoy N."/>
            <person name="Sisk P."/>
            <person name="Stolte C."/>
            <person name="Sykes S."/>
            <person name="Yandava C."/>
            <person name="Wortman J."/>
            <person name="Nusbaum C."/>
            <person name="Birren B."/>
        </authorList>
    </citation>
    <scope>NUCLEOTIDE SEQUENCE</scope>
    <source>
        <strain evidence="3">R3-111a-1</strain>
    </source>
</reference>
<dbReference type="VEuPathDB" id="FungiDB:GGTG_10510"/>
<organism evidence="3">
    <name type="scientific">Gaeumannomyces tritici (strain R3-111a-1)</name>
    <name type="common">Wheat and barley take-all root rot fungus</name>
    <name type="synonym">Gaeumannomyces graminis var. tritici</name>
    <dbReference type="NCBI Taxonomy" id="644352"/>
    <lineage>
        <taxon>Eukaryota</taxon>
        <taxon>Fungi</taxon>
        <taxon>Dikarya</taxon>
        <taxon>Ascomycota</taxon>
        <taxon>Pezizomycotina</taxon>
        <taxon>Sordariomycetes</taxon>
        <taxon>Sordariomycetidae</taxon>
        <taxon>Magnaporthales</taxon>
        <taxon>Magnaporthaceae</taxon>
        <taxon>Gaeumannomyces</taxon>
    </lineage>
</organism>
<evidence type="ECO:0000256" key="2">
    <source>
        <dbReference type="SAM" id="SignalP"/>
    </source>
</evidence>
<reference evidence="4" key="5">
    <citation type="submission" date="2018-04" db="UniProtKB">
        <authorList>
            <consortium name="EnsemblFungi"/>
        </authorList>
    </citation>
    <scope>IDENTIFICATION</scope>
    <source>
        <strain evidence="4">R3-111a-1</strain>
    </source>
</reference>
<accession>J3PAI4</accession>
<feature type="chain" id="PRO_5015095112" evidence="2">
    <location>
        <begin position="24"/>
        <end position="259"/>
    </location>
</feature>
<dbReference type="HOGENOM" id="CLU_1073803_0_0_1"/>
<sequence length="259" mass="29970">MRASVRTAACGFLCLSMVVLVAREVGDITLASLRFVAISVTRKVPCRPEISMGLTPKTRSRLRTSPRHVQNLCAKASIGGTRLGRYDLTHPSFTEPRRTPRRRPTRNQTEDYRDLAPAEARERERQSEQPGSKQQVTVTQEQRAAEKFIGIKDAYLFHTQCFYNRRKGQTKKRITITQPSYRPQRPYHEAPPALRRPTVHITKTRPNQEMLAEINKRQERFLEPKKDKGNRNEDARRDLSFLYYFSKTPQCVICSKGRI</sequence>
<keyword evidence="5" id="KW-1185">Reference proteome</keyword>
<dbReference type="EnsemblFungi" id="EJT71250">
    <property type="protein sequence ID" value="EJT71250"/>
    <property type="gene ID" value="GGTG_10510"/>
</dbReference>
<evidence type="ECO:0000313" key="3">
    <source>
        <dbReference type="EMBL" id="EJT71250.1"/>
    </source>
</evidence>
<reference evidence="3" key="2">
    <citation type="submission" date="2010-07" db="EMBL/GenBank/DDBJ databases">
        <authorList>
            <consortium name="The Broad Institute Genome Sequencing Platform"/>
            <consortium name="Broad Institute Genome Sequencing Center for Infectious Disease"/>
            <person name="Ma L.-J."/>
            <person name="Dead R."/>
            <person name="Young S."/>
            <person name="Zeng Q."/>
            <person name="Koehrsen M."/>
            <person name="Alvarado L."/>
            <person name="Berlin A."/>
            <person name="Chapman S.B."/>
            <person name="Chen Z."/>
            <person name="Freedman E."/>
            <person name="Gellesch M."/>
            <person name="Goldberg J."/>
            <person name="Griggs A."/>
            <person name="Gujja S."/>
            <person name="Heilman E.R."/>
            <person name="Heiman D."/>
            <person name="Hepburn T."/>
            <person name="Howarth C."/>
            <person name="Jen D."/>
            <person name="Larson L."/>
            <person name="Mehta T."/>
            <person name="Neiman D."/>
            <person name="Pearson M."/>
            <person name="Roberts A."/>
            <person name="Saif S."/>
            <person name="Shea T."/>
            <person name="Shenoy N."/>
            <person name="Sisk P."/>
            <person name="Stolte C."/>
            <person name="Sykes S."/>
            <person name="Walk T."/>
            <person name="White J."/>
            <person name="Yandava C."/>
            <person name="Haas B."/>
            <person name="Nusbaum C."/>
            <person name="Birren B."/>
        </authorList>
    </citation>
    <scope>NUCLEOTIDE SEQUENCE</scope>
    <source>
        <strain evidence="3">R3-111a-1</strain>
    </source>
</reference>
<keyword evidence="2" id="KW-0732">Signal</keyword>
<dbReference type="EMBL" id="GL385400">
    <property type="protein sequence ID" value="EJT71250.1"/>
    <property type="molecule type" value="Genomic_DNA"/>
</dbReference>
<dbReference type="Proteomes" id="UP000006039">
    <property type="component" value="Unassembled WGS sequence"/>
</dbReference>
<dbReference type="GeneID" id="20350968"/>
<feature type="compositionally biased region" description="Polar residues" evidence="1">
    <location>
        <begin position="128"/>
        <end position="140"/>
    </location>
</feature>
<feature type="compositionally biased region" description="Basic and acidic residues" evidence="1">
    <location>
        <begin position="108"/>
        <end position="127"/>
    </location>
</feature>
<name>J3PAI4_GAET3</name>
<dbReference type="AlphaFoldDB" id="J3PAI4"/>
<protein>
    <submittedName>
        <fullName evidence="3 4">Uncharacterized protein</fullName>
    </submittedName>
</protein>
<proteinExistence type="predicted"/>
<feature type="signal peptide" evidence="2">
    <location>
        <begin position="1"/>
        <end position="23"/>
    </location>
</feature>
<feature type="region of interest" description="Disordered" evidence="1">
    <location>
        <begin position="83"/>
        <end position="140"/>
    </location>
</feature>
<reference evidence="4" key="4">
    <citation type="journal article" date="2015" name="G3 (Bethesda)">
        <title>Genome sequences of three phytopathogenic species of the Magnaporthaceae family of fungi.</title>
        <authorList>
            <person name="Okagaki L.H."/>
            <person name="Nunes C.C."/>
            <person name="Sailsbery J."/>
            <person name="Clay B."/>
            <person name="Brown D."/>
            <person name="John T."/>
            <person name="Oh Y."/>
            <person name="Young N."/>
            <person name="Fitzgerald M."/>
            <person name="Haas B.J."/>
            <person name="Zeng Q."/>
            <person name="Young S."/>
            <person name="Adiconis X."/>
            <person name="Fan L."/>
            <person name="Levin J.Z."/>
            <person name="Mitchell T.K."/>
            <person name="Okubara P.A."/>
            <person name="Farman M.L."/>
            <person name="Kohn L.M."/>
            <person name="Birren B."/>
            <person name="Ma L.-J."/>
            <person name="Dean R.A."/>
        </authorList>
    </citation>
    <scope>NUCLEOTIDE SEQUENCE</scope>
    <source>
        <strain evidence="4">R3-111a-1</strain>
    </source>
</reference>
<evidence type="ECO:0000313" key="4">
    <source>
        <dbReference type="EnsemblFungi" id="EJT71250"/>
    </source>
</evidence>
<evidence type="ECO:0000256" key="1">
    <source>
        <dbReference type="SAM" id="MobiDB-lite"/>
    </source>
</evidence>
<dbReference type="RefSeq" id="XP_009226647.1">
    <property type="nucleotide sequence ID" value="XM_009228383.1"/>
</dbReference>
<evidence type="ECO:0000313" key="5">
    <source>
        <dbReference type="Proteomes" id="UP000006039"/>
    </source>
</evidence>
<reference evidence="5" key="1">
    <citation type="submission" date="2010-07" db="EMBL/GenBank/DDBJ databases">
        <title>The genome sequence of Gaeumannomyces graminis var. tritici strain R3-111a-1.</title>
        <authorList>
            <consortium name="The Broad Institute Genome Sequencing Platform"/>
            <person name="Ma L.-J."/>
            <person name="Dead R."/>
            <person name="Young S."/>
            <person name="Zeng Q."/>
            <person name="Koehrsen M."/>
            <person name="Alvarado L."/>
            <person name="Berlin A."/>
            <person name="Chapman S.B."/>
            <person name="Chen Z."/>
            <person name="Freedman E."/>
            <person name="Gellesch M."/>
            <person name="Goldberg J."/>
            <person name="Griggs A."/>
            <person name="Gujja S."/>
            <person name="Heilman E.R."/>
            <person name="Heiman D."/>
            <person name="Hepburn T."/>
            <person name="Howarth C."/>
            <person name="Jen D."/>
            <person name="Larson L."/>
            <person name="Mehta T."/>
            <person name="Neiman D."/>
            <person name="Pearson M."/>
            <person name="Roberts A."/>
            <person name="Saif S."/>
            <person name="Shea T."/>
            <person name="Shenoy N."/>
            <person name="Sisk P."/>
            <person name="Stolte C."/>
            <person name="Sykes S."/>
            <person name="Walk T."/>
            <person name="White J."/>
            <person name="Yandava C."/>
            <person name="Haas B."/>
            <person name="Nusbaum C."/>
            <person name="Birren B."/>
        </authorList>
    </citation>
    <scope>NUCLEOTIDE SEQUENCE [LARGE SCALE GENOMIC DNA]</scope>
    <source>
        <strain evidence="5">R3-111a-1</strain>
    </source>
</reference>
<gene>
    <name evidence="4" type="primary">20350968</name>
    <name evidence="3" type="ORF">GGTG_10510</name>
</gene>